<dbReference type="PRINTS" id="PR00344">
    <property type="entry name" value="BCTRLSENSOR"/>
</dbReference>
<keyword evidence="4 10" id="KW-0808">Transferase</keyword>
<dbReference type="InterPro" id="IPR036890">
    <property type="entry name" value="HATPase_C_sf"/>
</dbReference>
<dbReference type="PANTHER" id="PTHR43065:SF10">
    <property type="entry name" value="PEROXIDE STRESS-ACTIVATED HISTIDINE KINASE MAK3"/>
    <property type="match status" value="1"/>
</dbReference>
<feature type="domain" description="Histidine kinase" evidence="9">
    <location>
        <begin position="1"/>
        <end position="65"/>
    </location>
</feature>
<proteinExistence type="predicted"/>
<dbReference type="Proteomes" id="UP000060487">
    <property type="component" value="Unassembled WGS sequence"/>
</dbReference>
<comment type="catalytic activity">
    <reaction evidence="1">
        <text>ATP + protein L-histidine = ADP + protein N-phospho-L-histidine.</text>
        <dbReference type="EC" id="2.7.13.3"/>
    </reaction>
</comment>
<dbReference type="GO" id="GO:0004673">
    <property type="term" value="F:protein histidine kinase activity"/>
    <property type="evidence" value="ECO:0007669"/>
    <property type="project" value="UniProtKB-EC"/>
</dbReference>
<dbReference type="PROSITE" id="PS50109">
    <property type="entry name" value="HIS_KIN"/>
    <property type="match status" value="1"/>
</dbReference>
<dbReference type="InterPro" id="IPR003594">
    <property type="entry name" value="HATPase_dom"/>
</dbReference>
<dbReference type="InterPro" id="IPR004358">
    <property type="entry name" value="Sig_transdc_His_kin-like_C"/>
</dbReference>
<evidence type="ECO:0000256" key="3">
    <source>
        <dbReference type="ARBA" id="ARBA00022553"/>
    </source>
</evidence>
<evidence type="ECO:0000256" key="6">
    <source>
        <dbReference type="ARBA" id="ARBA00022777"/>
    </source>
</evidence>
<evidence type="ECO:0000313" key="11">
    <source>
        <dbReference type="Proteomes" id="UP000060487"/>
    </source>
</evidence>
<keyword evidence="5" id="KW-0547">Nucleotide-binding</keyword>
<organism evidence="10 11">
    <name type="scientific">Candidatus Magnetominusculus xianensis</name>
    <dbReference type="NCBI Taxonomy" id="1748249"/>
    <lineage>
        <taxon>Bacteria</taxon>
        <taxon>Pseudomonadati</taxon>
        <taxon>Nitrospirota</taxon>
        <taxon>Nitrospiria</taxon>
        <taxon>Nitrospirales</taxon>
        <taxon>Nitrospiraceae</taxon>
        <taxon>Candidatus Magnetominusculus</taxon>
    </lineage>
</organism>
<dbReference type="InterPro" id="IPR005467">
    <property type="entry name" value="His_kinase_dom"/>
</dbReference>
<dbReference type="Pfam" id="PF02518">
    <property type="entry name" value="HATPase_c"/>
    <property type="match status" value="1"/>
</dbReference>
<evidence type="ECO:0000256" key="7">
    <source>
        <dbReference type="ARBA" id="ARBA00022840"/>
    </source>
</evidence>
<keyword evidence="3" id="KW-0597">Phosphoprotein</keyword>
<reference evidence="10 11" key="1">
    <citation type="submission" date="2015-11" db="EMBL/GenBank/DDBJ databases">
        <authorList>
            <person name="Lin W."/>
        </authorList>
    </citation>
    <scope>NUCLEOTIDE SEQUENCE [LARGE SCALE GENOMIC DNA]</scope>
    <source>
        <strain evidence="10 11">HCH-1</strain>
    </source>
</reference>
<sequence length="65" mass="7030">MISDNGGGIPDTIAGKIFEYYFTTKSGIEGTGIGLYMSKQIIEKSMDGSLTFRNTDDGAEFRIAV</sequence>
<evidence type="ECO:0000313" key="10">
    <source>
        <dbReference type="EMBL" id="KWT75950.1"/>
    </source>
</evidence>
<evidence type="ECO:0000259" key="9">
    <source>
        <dbReference type="PROSITE" id="PS50109"/>
    </source>
</evidence>
<dbReference type="SUPFAM" id="SSF55874">
    <property type="entry name" value="ATPase domain of HSP90 chaperone/DNA topoisomerase II/histidine kinase"/>
    <property type="match status" value="1"/>
</dbReference>
<evidence type="ECO:0000256" key="8">
    <source>
        <dbReference type="ARBA" id="ARBA00023012"/>
    </source>
</evidence>
<dbReference type="EMBL" id="LNQR01000128">
    <property type="protein sequence ID" value="KWT75950.1"/>
    <property type="molecule type" value="Genomic_DNA"/>
</dbReference>
<keyword evidence="6 10" id="KW-0418">Kinase</keyword>
<protein>
    <recommendedName>
        <fullName evidence="2">histidine kinase</fullName>
        <ecNumber evidence="2">2.7.13.3</ecNumber>
    </recommendedName>
</protein>
<evidence type="ECO:0000256" key="1">
    <source>
        <dbReference type="ARBA" id="ARBA00000085"/>
    </source>
</evidence>
<dbReference type="PANTHER" id="PTHR43065">
    <property type="entry name" value="SENSOR HISTIDINE KINASE"/>
    <property type="match status" value="1"/>
</dbReference>
<gene>
    <name evidence="10" type="ORF">ASN18_3191</name>
</gene>
<dbReference type="CDD" id="cd00075">
    <property type="entry name" value="HATPase"/>
    <property type="match status" value="1"/>
</dbReference>
<dbReference type="Gene3D" id="3.30.565.10">
    <property type="entry name" value="Histidine kinase-like ATPase, C-terminal domain"/>
    <property type="match status" value="1"/>
</dbReference>
<evidence type="ECO:0000256" key="2">
    <source>
        <dbReference type="ARBA" id="ARBA00012438"/>
    </source>
</evidence>
<accession>A0ABR5SB46</accession>
<name>A0ABR5SB46_9BACT</name>
<keyword evidence="8" id="KW-0902">Two-component regulatory system</keyword>
<keyword evidence="7" id="KW-0067">ATP-binding</keyword>
<keyword evidence="11" id="KW-1185">Reference proteome</keyword>
<comment type="caution">
    <text evidence="10">The sequence shown here is derived from an EMBL/GenBank/DDBJ whole genome shotgun (WGS) entry which is preliminary data.</text>
</comment>
<evidence type="ECO:0000256" key="5">
    <source>
        <dbReference type="ARBA" id="ARBA00022741"/>
    </source>
</evidence>
<dbReference type="EC" id="2.7.13.3" evidence="2"/>
<evidence type="ECO:0000256" key="4">
    <source>
        <dbReference type="ARBA" id="ARBA00022679"/>
    </source>
</evidence>